<dbReference type="AlphaFoldDB" id="I7KQ90"/>
<gene>
    <name evidence="2" type="ORF">BN52_00570</name>
</gene>
<sequence length="105" mass="12324">MIWLIMMSLFPMATGWISKYPFATLPQIFYISVYILWCLSYYALQFFLLIDNNVNLNDKEFNVVRLHAKLDIILLILAIAATFFLPILAIIIVIIQIITWMVYTD</sequence>
<proteinExistence type="predicted"/>
<feature type="transmembrane region" description="Helical" evidence="1">
    <location>
        <begin position="70"/>
        <end position="103"/>
    </location>
</feature>
<dbReference type="Proteomes" id="UP000009326">
    <property type="component" value="Unassembled WGS sequence"/>
</dbReference>
<evidence type="ECO:0000313" key="3">
    <source>
        <dbReference type="Proteomes" id="UP000009326"/>
    </source>
</evidence>
<dbReference type="EMBL" id="CAKC01000093">
    <property type="protein sequence ID" value="CCI87809.1"/>
    <property type="molecule type" value="Genomic_DNA"/>
</dbReference>
<evidence type="ECO:0000256" key="1">
    <source>
        <dbReference type="SAM" id="Phobius"/>
    </source>
</evidence>
<evidence type="ECO:0000313" key="2">
    <source>
        <dbReference type="EMBL" id="CCI87809.1"/>
    </source>
</evidence>
<comment type="caution">
    <text evidence="2">The sequence shown here is derived from an EMBL/GenBank/DDBJ whole genome shotgun (WGS) entry which is preliminary data.</text>
</comment>
<reference evidence="2 3" key="1">
    <citation type="submission" date="2012-06" db="EMBL/GenBank/DDBJ databases">
        <title>Draft genome sequence of Lactobacillus gigeriorum CRBIP 24.85T, isolated from chicken crop.</title>
        <authorList>
            <person name="Cousin S."/>
            <person name="Ma L."/>
            <person name="Creno S."/>
            <person name="Clermont D."/>
            <person name="Loux V."/>
            <person name="Bizet C."/>
            <person name="Bouchier C."/>
        </authorList>
    </citation>
    <scope>NUCLEOTIDE SEQUENCE [LARGE SCALE GENOMIC DNA]</scope>
    <source>
        <strain evidence="3">CRBIP 24.85T</strain>
    </source>
</reference>
<keyword evidence="1" id="KW-1133">Transmembrane helix</keyword>
<keyword evidence="1" id="KW-0812">Transmembrane</keyword>
<accession>I7KQ90</accession>
<name>I7KQ90_9LACO</name>
<feature type="transmembrane region" description="Helical" evidence="1">
    <location>
        <begin position="31"/>
        <end position="50"/>
    </location>
</feature>
<protein>
    <submittedName>
        <fullName evidence="2">Conserved domain protein</fullName>
    </submittedName>
</protein>
<organism evidence="2 3">
    <name type="scientific">Lactobacillus gigeriorum DSM 23908 = CRBIP 24.85</name>
    <dbReference type="NCBI Taxonomy" id="1423751"/>
    <lineage>
        <taxon>Bacteria</taxon>
        <taxon>Bacillati</taxon>
        <taxon>Bacillota</taxon>
        <taxon>Bacilli</taxon>
        <taxon>Lactobacillales</taxon>
        <taxon>Lactobacillaceae</taxon>
        <taxon>Lactobacillus</taxon>
    </lineage>
</organism>
<keyword evidence="1" id="KW-0472">Membrane</keyword>